<keyword evidence="10" id="KW-1185">Reference proteome</keyword>
<gene>
    <name evidence="7 9" type="primary">mltG</name>
    <name evidence="9" type="ORF">FHP24_04370</name>
</gene>
<dbReference type="Pfam" id="PF02618">
    <property type="entry name" value="YceG"/>
    <property type="match status" value="1"/>
</dbReference>
<keyword evidence="7" id="KW-0997">Cell inner membrane</keyword>
<dbReference type="CDD" id="cd08010">
    <property type="entry name" value="MltG_like"/>
    <property type="match status" value="1"/>
</dbReference>
<feature type="compositionally biased region" description="Basic and acidic residues" evidence="8">
    <location>
        <begin position="40"/>
        <end position="50"/>
    </location>
</feature>
<dbReference type="OrthoDB" id="9814591at2"/>
<proteinExistence type="inferred from homology"/>
<keyword evidence="4 7" id="KW-0472">Membrane</keyword>
<dbReference type="PANTHER" id="PTHR30518:SF2">
    <property type="entry name" value="ENDOLYTIC MUREIN TRANSGLYCOSYLASE"/>
    <property type="match status" value="1"/>
</dbReference>
<dbReference type="GO" id="GO:0009252">
    <property type="term" value="P:peptidoglycan biosynthetic process"/>
    <property type="evidence" value="ECO:0007669"/>
    <property type="project" value="UniProtKB-UniRule"/>
</dbReference>
<keyword evidence="1 7" id="KW-1003">Cell membrane</keyword>
<comment type="caution">
    <text evidence="9">The sequence shown here is derived from an EMBL/GenBank/DDBJ whole genome shotgun (WGS) entry which is preliminary data.</text>
</comment>
<feature type="region of interest" description="Disordered" evidence="8">
    <location>
        <begin position="1"/>
        <end position="51"/>
    </location>
</feature>
<dbReference type="InterPro" id="IPR003770">
    <property type="entry name" value="MLTG-like"/>
</dbReference>
<evidence type="ECO:0000313" key="10">
    <source>
        <dbReference type="Proteomes" id="UP000311605"/>
    </source>
</evidence>
<comment type="similarity">
    <text evidence="7">Belongs to the transglycosylase MltG family.</text>
</comment>
<dbReference type="EMBL" id="VDMN01000001">
    <property type="protein sequence ID" value="TNM65511.1"/>
    <property type="molecule type" value="Genomic_DNA"/>
</dbReference>
<evidence type="ECO:0000256" key="8">
    <source>
        <dbReference type="SAM" id="MobiDB-lite"/>
    </source>
</evidence>
<comment type="catalytic activity">
    <reaction evidence="7">
        <text>a peptidoglycan chain = a peptidoglycan chain with N-acetyl-1,6-anhydromuramyl-[peptide] at the reducing end + a peptidoglycan chain with N-acetylglucosamine at the non-reducing end.</text>
        <dbReference type="EC" id="4.2.2.29"/>
    </reaction>
</comment>
<evidence type="ECO:0000256" key="5">
    <source>
        <dbReference type="ARBA" id="ARBA00023239"/>
    </source>
</evidence>
<dbReference type="AlphaFoldDB" id="A0A5C4XRC0"/>
<feature type="transmembrane region" description="Helical" evidence="7">
    <location>
        <begin position="59"/>
        <end position="85"/>
    </location>
</feature>
<dbReference type="NCBIfam" id="TIGR00247">
    <property type="entry name" value="endolytic transglycosylase MltG"/>
    <property type="match status" value="1"/>
</dbReference>
<dbReference type="RefSeq" id="WP_139673363.1">
    <property type="nucleotide sequence ID" value="NZ_VDMN01000001.1"/>
</dbReference>
<feature type="site" description="Important for catalytic activity" evidence="7">
    <location>
        <position position="269"/>
    </location>
</feature>
<evidence type="ECO:0000256" key="3">
    <source>
        <dbReference type="ARBA" id="ARBA00022989"/>
    </source>
</evidence>
<keyword evidence="5 7" id="KW-0456">Lyase</keyword>
<accession>A0A5C4XRC0</accession>
<protein>
    <recommendedName>
        <fullName evidence="7">Endolytic murein transglycosylase</fullName>
        <ecNumber evidence="7">4.2.2.29</ecNumber>
    </recommendedName>
    <alternativeName>
        <fullName evidence="7">Peptidoglycan lytic transglycosylase</fullName>
    </alternativeName>
    <alternativeName>
        <fullName evidence="7">Peptidoglycan polymerization terminase</fullName>
    </alternativeName>
</protein>
<evidence type="ECO:0000313" key="9">
    <source>
        <dbReference type="EMBL" id="TNM65511.1"/>
    </source>
</evidence>
<dbReference type="Proteomes" id="UP000311605">
    <property type="component" value="Unassembled WGS sequence"/>
</dbReference>
<dbReference type="EC" id="4.2.2.29" evidence="7"/>
<dbReference type="GO" id="GO:0005886">
    <property type="term" value="C:plasma membrane"/>
    <property type="evidence" value="ECO:0007669"/>
    <property type="project" value="UniProtKB-SubCell"/>
</dbReference>
<dbReference type="HAMAP" id="MF_02065">
    <property type="entry name" value="MltG"/>
    <property type="match status" value="1"/>
</dbReference>
<dbReference type="PANTHER" id="PTHR30518">
    <property type="entry name" value="ENDOLYTIC MUREIN TRANSGLYCOSYLASE"/>
    <property type="match status" value="1"/>
</dbReference>
<reference evidence="9 10" key="1">
    <citation type="submission" date="2019-06" db="EMBL/GenBank/DDBJ databases">
        <title>The draft genome of Rhizobium smilacinae PTYR-5.</title>
        <authorList>
            <person name="Liu L."/>
            <person name="Li L."/>
            <person name="Zhang X."/>
        </authorList>
    </citation>
    <scope>NUCLEOTIDE SEQUENCE [LARGE SCALE GENOMIC DNA]</scope>
    <source>
        <strain evidence="9 10">PTYR-5</strain>
    </source>
</reference>
<keyword evidence="3 7" id="KW-1133">Transmembrane helix</keyword>
<evidence type="ECO:0000256" key="4">
    <source>
        <dbReference type="ARBA" id="ARBA00023136"/>
    </source>
</evidence>
<sequence length="421" mass="46024">MSNSDNGSELPPGGGNAGGNAANNGSSRGPIIPKSPNEALKPERVPDPPRRSKKARSQVIIFFNFVMTMLVLVCLAGAAIFYYALSTYHGPGPLAANTNFVVREGAGIAEIASSLERNEIISDARVFRYVTSVNLGYAGSAEERRSLKAGEYEIKAHATMQEVADLLESGKSILYSISMPEGLTVRQMSLRLKEDEILEGNLPADLPAEGSLRPDTYKFSRGTNRAEILSQMHAAQQKLVDQIWDRRDPDLPIKTKEEFVVLASIVERETGKDDERAHVASVFFNRLQKGMRLQSDPTIVYGLFGGEGKPSDRPIYRSDLQKETPYNTYKIKGLPPTPISNPGRAALEAVANPWRTKDLYFVADGTGGHVFAPTLEEHNANVKRWRRIETERAAGNGSRSRADEVVDGQPDGADAEKPAAN</sequence>
<keyword evidence="2 7" id="KW-0812">Transmembrane</keyword>
<dbReference type="GO" id="GO:0008932">
    <property type="term" value="F:lytic endotransglycosylase activity"/>
    <property type="evidence" value="ECO:0007669"/>
    <property type="project" value="UniProtKB-UniRule"/>
</dbReference>
<dbReference type="Gene3D" id="3.30.160.60">
    <property type="entry name" value="Classic Zinc Finger"/>
    <property type="match status" value="1"/>
</dbReference>
<organism evidence="9 10">
    <name type="scientific">Aliirhizobium smilacinae</name>
    <dbReference type="NCBI Taxonomy" id="1395944"/>
    <lineage>
        <taxon>Bacteria</taxon>
        <taxon>Pseudomonadati</taxon>
        <taxon>Pseudomonadota</taxon>
        <taxon>Alphaproteobacteria</taxon>
        <taxon>Hyphomicrobiales</taxon>
        <taxon>Rhizobiaceae</taxon>
        <taxon>Aliirhizobium</taxon>
    </lineage>
</organism>
<comment type="subcellular location">
    <subcellularLocation>
        <location evidence="7">Cell inner membrane</location>
        <topology evidence="7">Single-pass membrane protein</topology>
    </subcellularLocation>
</comment>
<dbReference type="GO" id="GO:0071555">
    <property type="term" value="P:cell wall organization"/>
    <property type="evidence" value="ECO:0007669"/>
    <property type="project" value="UniProtKB-KW"/>
</dbReference>
<evidence type="ECO:0000256" key="1">
    <source>
        <dbReference type="ARBA" id="ARBA00022475"/>
    </source>
</evidence>
<comment type="function">
    <text evidence="7">Functions as a peptidoglycan terminase that cleaves nascent peptidoglycan strands endolytically to terminate their elongation.</text>
</comment>
<evidence type="ECO:0000256" key="7">
    <source>
        <dbReference type="HAMAP-Rule" id="MF_02065"/>
    </source>
</evidence>
<dbReference type="Gene3D" id="3.30.1490.480">
    <property type="entry name" value="Endolytic murein transglycosylase"/>
    <property type="match status" value="1"/>
</dbReference>
<evidence type="ECO:0000256" key="6">
    <source>
        <dbReference type="ARBA" id="ARBA00023316"/>
    </source>
</evidence>
<name>A0A5C4XRC0_9HYPH</name>
<evidence type="ECO:0000256" key="2">
    <source>
        <dbReference type="ARBA" id="ARBA00022692"/>
    </source>
</evidence>
<keyword evidence="6 7" id="KW-0961">Cell wall biogenesis/degradation</keyword>
<feature type="region of interest" description="Disordered" evidence="8">
    <location>
        <begin position="388"/>
        <end position="421"/>
    </location>
</feature>